<dbReference type="AlphaFoldDB" id="A0A2N8PAS8"/>
<dbReference type="GO" id="GO:0000976">
    <property type="term" value="F:transcription cis-regulatory region binding"/>
    <property type="evidence" value="ECO:0007669"/>
    <property type="project" value="TreeGrafter"/>
</dbReference>
<proteinExistence type="predicted"/>
<evidence type="ECO:0000256" key="1">
    <source>
        <dbReference type="ARBA" id="ARBA00023125"/>
    </source>
</evidence>
<protein>
    <submittedName>
        <fullName evidence="4">TetR family transcriptional regulator</fullName>
    </submittedName>
</protein>
<dbReference type="GO" id="GO:0003700">
    <property type="term" value="F:DNA-binding transcription factor activity"/>
    <property type="evidence" value="ECO:0007669"/>
    <property type="project" value="TreeGrafter"/>
</dbReference>
<dbReference type="RefSeq" id="WP_102925598.1">
    <property type="nucleotide sequence ID" value="NZ_LJSN01000003.1"/>
</dbReference>
<dbReference type="EMBL" id="LJSN01000003">
    <property type="protein sequence ID" value="PNE38110.1"/>
    <property type="molecule type" value="Genomic_DNA"/>
</dbReference>
<organism evidence="4 5">
    <name type="scientific">Streptomyces noursei</name>
    <name type="common">Streptomyces albulus</name>
    <dbReference type="NCBI Taxonomy" id="1971"/>
    <lineage>
        <taxon>Bacteria</taxon>
        <taxon>Bacillati</taxon>
        <taxon>Actinomycetota</taxon>
        <taxon>Actinomycetes</taxon>
        <taxon>Kitasatosporales</taxon>
        <taxon>Streptomycetaceae</taxon>
        <taxon>Streptomyces</taxon>
    </lineage>
</organism>
<dbReference type="Proteomes" id="UP000236047">
    <property type="component" value="Unassembled WGS sequence"/>
</dbReference>
<dbReference type="InterPro" id="IPR050109">
    <property type="entry name" value="HTH-type_TetR-like_transc_reg"/>
</dbReference>
<evidence type="ECO:0000256" key="2">
    <source>
        <dbReference type="PROSITE-ProRule" id="PRU00335"/>
    </source>
</evidence>
<feature type="DNA-binding region" description="H-T-H motif" evidence="2">
    <location>
        <begin position="40"/>
        <end position="59"/>
    </location>
</feature>
<evidence type="ECO:0000259" key="3">
    <source>
        <dbReference type="PROSITE" id="PS50977"/>
    </source>
</evidence>
<name>A0A2N8PAS8_STRNR</name>
<keyword evidence="1 2" id="KW-0238">DNA-binding</keyword>
<dbReference type="InterPro" id="IPR009057">
    <property type="entry name" value="Homeodomain-like_sf"/>
</dbReference>
<evidence type="ECO:0000313" key="4">
    <source>
        <dbReference type="EMBL" id="PNE38110.1"/>
    </source>
</evidence>
<evidence type="ECO:0000313" key="5">
    <source>
        <dbReference type="Proteomes" id="UP000236047"/>
    </source>
</evidence>
<dbReference type="Pfam" id="PF00440">
    <property type="entry name" value="TetR_N"/>
    <property type="match status" value="1"/>
</dbReference>
<sequence>MSIPDEPITDRRKAKGARRRRALLEAAVRVVARDGAAGATHRTVAQEAGLPTTATTYYFDSIDALLTAALTSCMEADSARVRELIEAPPAADGTDRIRGLALFMADQVADRSHLLAEFELCLRAARRPELRDTTSRWTATLADFARLCTDDQLRITLFTHAYDGLLLKALLGDEPTTVADFEAMLRELLPAGQ</sequence>
<dbReference type="PROSITE" id="PS50977">
    <property type="entry name" value="HTH_TETR_2"/>
    <property type="match status" value="1"/>
</dbReference>
<dbReference type="InterPro" id="IPR001647">
    <property type="entry name" value="HTH_TetR"/>
</dbReference>
<dbReference type="SUPFAM" id="SSF46689">
    <property type="entry name" value="Homeodomain-like"/>
    <property type="match status" value="1"/>
</dbReference>
<keyword evidence="5" id="KW-1185">Reference proteome</keyword>
<dbReference type="PANTHER" id="PTHR30055:SF231">
    <property type="entry name" value="TRANSCRIPTIONAL REGULATORY PROTEIN (PROBABLY DEOR-FAMILY)-RELATED"/>
    <property type="match status" value="1"/>
</dbReference>
<dbReference type="PANTHER" id="PTHR30055">
    <property type="entry name" value="HTH-TYPE TRANSCRIPTIONAL REGULATOR RUTR"/>
    <property type="match status" value="1"/>
</dbReference>
<reference evidence="5" key="1">
    <citation type="submission" date="2015-09" db="EMBL/GenBank/DDBJ databases">
        <authorList>
            <person name="Graham D.E."/>
            <person name="Mahan K.M."/>
            <person name="Klingeman D.M."/>
            <person name="Fida T."/>
            <person name="Giannone R.J."/>
            <person name="Hettich R.L."/>
            <person name="Parry R.J."/>
            <person name="Spain J.C."/>
        </authorList>
    </citation>
    <scope>NUCLEOTIDE SEQUENCE [LARGE SCALE GENOMIC DNA]</scope>
    <source>
        <strain evidence="5">JCM 4701</strain>
    </source>
</reference>
<dbReference type="Pfam" id="PF17940">
    <property type="entry name" value="TetR_C_31"/>
    <property type="match status" value="1"/>
</dbReference>
<accession>A0A2N8PAS8</accession>
<dbReference type="InterPro" id="IPR041583">
    <property type="entry name" value="TetR_C_31"/>
</dbReference>
<dbReference type="Gene3D" id="1.10.357.10">
    <property type="entry name" value="Tetracycline Repressor, domain 2"/>
    <property type="match status" value="1"/>
</dbReference>
<gene>
    <name evidence="4" type="ORF">AOB60_28700</name>
</gene>
<feature type="domain" description="HTH tetR-type" evidence="3">
    <location>
        <begin position="17"/>
        <end position="77"/>
    </location>
</feature>
<comment type="caution">
    <text evidence="4">The sequence shown here is derived from an EMBL/GenBank/DDBJ whole genome shotgun (WGS) entry which is preliminary data.</text>
</comment>